<reference evidence="2" key="1">
    <citation type="submission" date="2016-02" db="EMBL/GenBank/DDBJ databases">
        <authorList>
            <person name="Schultz-Johansen M."/>
            <person name="Glaring M.A."/>
            <person name="Bech P.K."/>
            <person name="Stougaard P."/>
        </authorList>
    </citation>
    <scope>NUCLEOTIDE SEQUENCE [LARGE SCALE GENOMIC DNA]</scope>
    <source>
        <strain evidence="2">S66</strain>
    </source>
</reference>
<dbReference type="InterPro" id="IPR018531">
    <property type="entry name" value="DUF1993"/>
</dbReference>
<proteinExistence type="predicted"/>
<gene>
    <name evidence="1" type="ORF">AX660_19840</name>
</gene>
<protein>
    <recommendedName>
        <fullName evidence="3">DUF1993 domain-containing protein</fullName>
    </recommendedName>
</protein>
<name>A0A148KNH9_9ALTE</name>
<dbReference type="SUPFAM" id="SSF109854">
    <property type="entry name" value="DinB/YfiT-like putative metalloenzymes"/>
    <property type="match status" value="1"/>
</dbReference>
<dbReference type="STRING" id="1799789.AX660_19840"/>
<evidence type="ECO:0008006" key="3">
    <source>
        <dbReference type="Google" id="ProtNLM"/>
    </source>
</evidence>
<dbReference type="Proteomes" id="UP000070299">
    <property type="component" value="Unassembled WGS sequence"/>
</dbReference>
<dbReference type="InterPro" id="IPR034660">
    <property type="entry name" value="DinB/YfiT-like"/>
</dbReference>
<evidence type="ECO:0000313" key="2">
    <source>
        <dbReference type="Proteomes" id="UP000070299"/>
    </source>
</evidence>
<dbReference type="PANTHER" id="PTHR36922:SF1">
    <property type="entry name" value="DUF1993 DOMAIN-CONTAINING PROTEIN"/>
    <property type="match status" value="1"/>
</dbReference>
<organism evidence="1 2">
    <name type="scientific">Paraglaciecola hydrolytica</name>
    <dbReference type="NCBI Taxonomy" id="1799789"/>
    <lineage>
        <taxon>Bacteria</taxon>
        <taxon>Pseudomonadati</taxon>
        <taxon>Pseudomonadota</taxon>
        <taxon>Gammaproteobacteria</taxon>
        <taxon>Alteromonadales</taxon>
        <taxon>Alteromonadaceae</taxon>
        <taxon>Paraglaciecola</taxon>
    </lineage>
</organism>
<dbReference type="Pfam" id="PF09351">
    <property type="entry name" value="DUF1993"/>
    <property type="match status" value="1"/>
</dbReference>
<dbReference type="PANTHER" id="PTHR36922">
    <property type="entry name" value="BLL2446 PROTEIN"/>
    <property type="match status" value="1"/>
</dbReference>
<dbReference type="AlphaFoldDB" id="A0A148KNH9"/>
<dbReference type="EMBL" id="LSNE01000009">
    <property type="protein sequence ID" value="KXI27788.1"/>
    <property type="molecule type" value="Genomic_DNA"/>
</dbReference>
<dbReference type="Gene3D" id="1.20.120.450">
    <property type="entry name" value="dinb family like domain"/>
    <property type="match status" value="1"/>
</dbReference>
<sequence length="173" mass="19329">MNSVVSYCHLSIFTDYLSQLSHLLDKIECNQRDDTNILEARLVADMLPLGAQVEIAASFALRASCPIAQVEMLSFAKSERSFASLQSQLQQTIGFLKELMGKNTVQFVGEISDMAGPVKVTMPADEFLQRFALPNFFFHISMVYAIARMRGIPVSKGDFDGIHQYAMGFSFEK</sequence>
<evidence type="ECO:0000313" key="1">
    <source>
        <dbReference type="EMBL" id="KXI27788.1"/>
    </source>
</evidence>
<dbReference type="RefSeq" id="WP_082768974.1">
    <property type="nucleotide sequence ID" value="NZ_LSNE01000009.1"/>
</dbReference>
<accession>A0A148KNH9</accession>
<comment type="caution">
    <text evidence="1">The sequence shown here is derived from an EMBL/GenBank/DDBJ whole genome shotgun (WGS) entry which is preliminary data.</text>
</comment>
<dbReference type="OrthoDB" id="338237at2"/>
<keyword evidence="2" id="KW-1185">Reference proteome</keyword>